<gene>
    <name evidence="3" type="primary">pgpC</name>
    <name evidence="3" type="ORF">ERCISPPS3390_174</name>
</gene>
<dbReference type="GO" id="GO:0008962">
    <property type="term" value="F:phosphatidylglycerophosphatase activity"/>
    <property type="evidence" value="ECO:0007669"/>
    <property type="project" value="UniProtKB-EC"/>
</dbReference>
<evidence type="ECO:0000256" key="2">
    <source>
        <dbReference type="SAM" id="Phobius"/>
    </source>
</evidence>
<dbReference type="GO" id="GO:0046872">
    <property type="term" value="F:metal ion binding"/>
    <property type="evidence" value="ECO:0007669"/>
    <property type="project" value="UniProtKB-KW"/>
</dbReference>
<dbReference type="EC" id="3.1.3.27" evidence="3"/>
<evidence type="ECO:0000313" key="3">
    <source>
        <dbReference type="EMBL" id="VFP80274.1"/>
    </source>
</evidence>
<accession>A0A451D3P8</accession>
<dbReference type="Gene3D" id="1.20.1440.100">
    <property type="entry name" value="SG protein - dephosphorylation function"/>
    <property type="match status" value="1"/>
</dbReference>
<reference evidence="3 4" key="1">
    <citation type="submission" date="2019-02" db="EMBL/GenBank/DDBJ databases">
        <authorList>
            <person name="Manzano-Marin A."/>
            <person name="Manzano-Marin A."/>
        </authorList>
    </citation>
    <scope>NUCLEOTIDE SEQUENCE [LARGE SCALE GENOMIC DNA]</scope>
    <source>
        <strain evidence="3 4">ErCisplendens/pseudotsugae</strain>
    </source>
</reference>
<protein>
    <submittedName>
        <fullName evidence="3">Phosphatidylglycerophosphatase C</fullName>
        <ecNumber evidence="3">3.1.3.27</ecNumber>
    </submittedName>
</protein>
<evidence type="ECO:0000256" key="1">
    <source>
        <dbReference type="ARBA" id="ARBA00022723"/>
    </source>
</evidence>
<dbReference type="InterPro" id="IPR006435">
    <property type="entry name" value="HAD-SF_hydro_IF_YfhB"/>
</dbReference>
<dbReference type="RefSeq" id="WP_231517341.1">
    <property type="nucleotide sequence ID" value="NZ_LR217705.1"/>
</dbReference>
<dbReference type="Pfam" id="PF12710">
    <property type="entry name" value="HAD"/>
    <property type="match status" value="1"/>
</dbReference>
<evidence type="ECO:0000313" key="4">
    <source>
        <dbReference type="Proteomes" id="UP000294338"/>
    </source>
</evidence>
<keyword evidence="1" id="KW-0479">Metal-binding</keyword>
<keyword evidence="3" id="KW-0378">Hydrolase</keyword>
<keyword evidence="2" id="KW-1133">Transmembrane helix</keyword>
<proteinExistence type="predicted"/>
<dbReference type="InterPro" id="IPR036412">
    <property type="entry name" value="HAD-like_sf"/>
</dbReference>
<organism evidence="3 4">
    <name type="scientific">Candidatus Erwinia haradaeae</name>
    <dbReference type="NCBI Taxonomy" id="1922217"/>
    <lineage>
        <taxon>Bacteria</taxon>
        <taxon>Pseudomonadati</taxon>
        <taxon>Pseudomonadota</taxon>
        <taxon>Gammaproteobacteria</taxon>
        <taxon>Enterobacterales</taxon>
        <taxon>Erwiniaceae</taxon>
        <taxon>Erwinia</taxon>
    </lineage>
</organism>
<dbReference type="Gene3D" id="3.40.50.1000">
    <property type="entry name" value="HAD superfamily/HAD-like"/>
    <property type="match status" value="1"/>
</dbReference>
<dbReference type="Proteomes" id="UP000294338">
    <property type="component" value="Chromosome 1"/>
</dbReference>
<sequence>MIVYHRRRIIFFDLDGTLHQEDIFRSFICWLLWRNLLNILPLLVVLPLIGLGLIINGRASRWPMSLLLWSITVGRKESLLLQREEEFTNWFLQRQTPFLKIHQRVAEHISCQNTDVWLITGSPQALVERIYCNVDFFPHIRLIASQMIRAYGGRVLSMRCVGRQKVAQLSKRIGQPLKLESGYSDSTLDDPLLLFCHNRFRVTPSGDFYKILS</sequence>
<name>A0A451D3P8_9GAMM</name>
<dbReference type="InterPro" id="IPR023214">
    <property type="entry name" value="HAD_sf"/>
</dbReference>
<dbReference type="NCBIfam" id="TIGR01545">
    <property type="entry name" value="YfhB_g-proteo"/>
    <property type="match status" value="1"/>
</dbReference>
<dbReference type="EMBL" id="LR217705">
    <property type="protein sequence ID" value="VFP80274.1"/>
    <property type="molecule type" value="Genomic_DNA"/>
</dbReference>
<keyword evidence="2" id="KW-0472">Membrane</keyword>
<keyword evidence="2" id="KW-0812">Transmembrane</keyword>
<dbReference type="SUPFAM" id="SSF56784">
    <property type="entry name" value="HAD-like"/>
    <property type="match status" value="1"/>
</dbReference>
<feature type="transmembrane region" description="Helical" evidence="2">
    <location>
        <begin position="36"/>
        <end position="55"/>
    </location>
</feature>
<dbReference type="AlphaFoldDB" id="A0A451D3P8"/>